<dbReference type="PROSITE" id="PS50123">
    <property type="entry name" value="CHER"/>
    <property type="match status" value="1"/>
</dbReference>
<dbReference type="GO" id="GO:0006935">
    <property type="term" value="P:chemotaxis"/>
    <property type="evidence" value="ECO:0007669"/>
    <property type="project" value="UniProtKB-UniRule"/>
</dbReference>
<feature type="active site" evidence="8">
    <location>
        <position position="58"/>
    </location>
</feature>
<dbReference type="Pfam" id="PF07536">
    <property type="entry name" value="HWE_HK"/>
    <property type="match status" value="1"/>
</dbReference>
<dbReference type="Pfam" id="PF08448">
    <property type="entry name" value="PAS_4"/>
    <property type="match status" value="1"/>
</dbReference>
<keyword evidence="5" id="KW-0547">Nucleotide-binding</keyword>
<dbReference type="EMBL" id="BMLF01000001">
    <property type="protein sequence ID" value="GGL90357.1"/>
    <property type="molecule type" value="Genomic_DNA"/>
</dbReference>
<feature type="compositionally biased region" description="Basic and acidic residues" evidence="10">
    <location>
        <begin position="481"/>
        <end position="493"/>
    </location>
</feature>
<feature type="compositionally biased region" description="Basic and acidic residues" evidence="10">
    <location>
        <begin position="1"/>
        <end position="17"/>
    </location>
</feature>
<name>A0A917WCQ4_9RHOB</name>
<feature type="active site" evidence="8">
    <location>
        <position position="31"/>
    </location>
</feature>
<dbReference type="Pfam" id="PF13596">
    <property type="entry name" value="PAS_10"/>
    <property type="match status" value="1"/>
</dbReference>
<dbReference type="PRINTS" id="PR00996">
    <property type="entry name" value="CHERMTFRASE"/>
</dbReference>
<evidence type="ECO:0000256" key="5">
    <source>
        <dbReference type="ARBA" id="ARBA00022741"/>
    </source>
</evidence>
<evidence type="ECO:0000256" key="1">
    <source>
        <dbReference type="ARBA" id="ARBA00000085"/>
    </source>
</evidence>
<dbReference type="SUPFAM" id="SSF55874">
    <property type="entry name" value="ATPase domain of HSP90 chaperone/DNA topoisomerase II/histidine kinase"/>
    <property type="match status" value="1"/>
</dbReference>
<dbReference type="InterPro" id="IPR000014">
    <property type="entry name" value="PAS"/>
</dbReference>
<dbReference type="AlphaFoldDB" id="A0A917WCQ4"/>
<dbReference type="Gene3D" id="3.40.50.150">
    <property type="entry name" value="Vaccinia Virus protein VP39"/>
    <property type="match status" value="1"/>
</dbReference>
<dbReference type="GO" id="GO:0008984">
    <property type="term" value="F:protein-glutamate methylesterase activity"/>
    <property type="evidence" value="ECO:0007669"/>
    <property type="project" value="InterPro"/>
</dbReference>
<evidence type="ECO:0000259" key="11">
    <source>
        <dbReference type="PROSITE" id="PS50112"/>
    </source>
</evidence>
<comment type="caution">
    <text evidence="14">The sequence shown here is derived from an EMBL/GenBank/DDBJ whole genome shotgun (WGS) entry which is preliminary data.</text>
</comment>
<keyword evidence="3" id="KW-0597">Phosphoprotein</keyword>
<proteinExistence type="predicted"/>
<feature type="region of interest" description="Disordered" evidence="10">
    <location>
        <begin position="1"/>
        <end position="24"/>
    </location>
</feature>
<dbReference type="InterPro" id="IPR013656">
    <property type="entry name" value="PAS_4"/>
</dbReference>
<evidence type="ECO:0000313" key="15">
    <source>
        <dbReference type="Proteomes" id="UP000649829"/>
    </source>
</evidence>
<evidence type="ECO:0000256" key="4">
    <source>
        <dbReference type="ARBA" id="ARBA00022679"/>
    </source>
</evidence>
<dbReference type="PROSITE" id="PS50122">
    <property type="entry name" value="CHEB"/>
    <property type="match status" value="1"/>
</dbReference>
<sequence>MQDRMKDEQDTTTETEHAGTGTPVILGVGASAGGLEAFQTLLGSLRNNDDFALVLVQHLDPEHESMLPELLSRRTTMPVKAIKDGMKIEPGNIYLIPPAYALDIRGDVLHLSEFDSPRGLRRPIDRFLESLASAQGPNAAAVILSGTGSDGAQGVRAIKQGGGLVFVQEPQDAKYDGMPRAALSTGAVDMSLPASDIISVLRDFHTRVTGITPAIESDAEFIEKVARTLRFRTGHDFQGYKTGTLLRRISLRMSVLGLERPSDYLRKLIQDESEADRLFRDLLINVTSFFRDRASFEMLRKKVLPDLLDGKGQGDEVRIWIPGCSSGQEAYTLAMIFAEEMSRLDCHARLAVFGTDIDEEALAEARAGTYPNTIATEVPDELLDRWFVARRDGYEVRRELRDMVRFSSQNLLKDPPFSRIDLVTCRNVLIYFDNKLQDTALKVFHYALRPGGWLMLGSSESARTEGDPFLEVSSEHRIYQRDKAPARPLDLPRQRLQTLPPSPPGNERPREREGATDIPDAALDALLERHVPPYLILGPDDSITVVGRGADRFLKLPEGRTTLGAGAIVVPALRQALKRVLTGLSLGDHSYRRINVTDLGEGLPETMTLGAAILRDGTRLVTFETAESSVDTSNLESDTQIVIDDDYVAQLESELDSARQTVRTTVEELETSNEELKSSNEEMMSMNEELQSANEELSTTNEELQTKLSELARANSDLANFMESTQIATVFLDSELKLRNFTPEAVGWFRFVEQDRGRDIRDIGTRLDMEQLAEGCKSVIRSGMPLEIALSTMDGNADVMVRIAPYLTEARDAGGVVFSIFDVTELSRYAQAAEKATAQAEARMEELEQFYRVSPTAMGVVDHEYRYIRANPQLAAINGVSPEDHIGRLMTEIVPDVADSKINAARQVFETGQPLIGRIVRGTSGGEAHFWRMDFYPLTVPNGPEGDVRAVGFNVTDITEIMNLQADLRRIMRELQHRVKNMLSNVIALVNRARREDGDPKVTLDTLAQRIRALANTHNLLTAENWTSAALRDVVAMELSDIYGEDRVTMKGPPVRLNARATLAVGMAVHELATNAAKYGAFSKEEGHVQLRWSRIDEGDGETFVLRWQESGGPRVSPPEGGGFGTVLMRSMVEGTLGGTIKTDWNPEGLELVIELPWATATEVDYDSDVDPLRQADPVP</sequence>
<dbReference type="Gene3D" id="3.40.50.180">
    <property type="entry name" value="Methylesterase CheB, C-terminal domain"/>
    <property type="match status" value="1"/>
</dbReference>
<feature type="domain" description="CheR-type methyltransferase" evidence="13">
    <location>
        <begin position="222"/>
        <end position="461"/>
    </location>
</feature>
<organism evidence="14 15">
    <name type="scientific">Pseudooceanicola nanhaiensis</name>
    <dbReference type="NCBI Taxonomy" id="375761"/>
    <lineage>
        <taxon>Bacteria</taxon>
        <taxon>Pseudomonadati</taxon>
        <taxon>Pseudomonadota</taxon>
        <taxon>Alphaproteobacteria</taxon>
        <taxon>Rhodobacterales</taxon>
        <taxon>Paracoccaceae</taxon>
        <taxon>Pseudooceanicola</taxon>
    </lineage>
</organism>
<evidence type="ECO:0000256" key="10">
    <source>
        <dbReference type="SAM" id="MobiDB-lite"/>
    </source>
</evidence>
<dbReference type="RefSeq" id="WP_229669140.1">
    <property type="nucleotide sequence ID" value="NZ_BMLF01000001.1"/>
</dbReference>
<evidence type="ECO:0000256" key="7">
    <source>
        <dbReference type="ARBA" id="ARBA00022840"/>
    </source>
</evidence>
<gene>
    <name evidence="14" type="ORF">GCM10011534_10620</name>
</gene>
<evidence type="ECO:0000259" key="13">
    <source>
        <dbReference type="PROSITE" id="PS50123"/>
    </source>
</evidence>
<dbReference type="Pfam" id="PF03705">
    <property type="entry name" value="CheR_N"/>
    <property type="match status" value="1"/>
</dbReference>
<dbReference type="PANTHER" id="PTHR24422:SF27">
    <property type="entry name" value="PROTEIN-GLUTAMATE O-METHYLTRANSFERASE"/>
    <property type="match status" value="1"/>
</dbReference>
<dbReference type="SMART" id="SM00911">
    <property type="entry name" value="HWE_HK"/>
    <property type="match status" value="1"/>
</dbReference>
<dbReference type="Gene3D" id="3.30.565.10">
    <property type="entry name" value="Histidine kinase-like ATPase, C-terminal domain"/>
    <property type="match status" value="1"/>
</dbReference>
<dbReference type="InterPro" id="IPR011102">
    <property type="entry name" value="Sig_transdc_His_kinase_HWE"/>
</dbReference>
<dbReference type="InterPro" id="IPR035965">
    <property type="entry name" value="PAS-like_dom_sf"/>
</dbReference>
<dbReference type="GO" id="GO:0005737">
    <property type="term" value="C:cytoplasm"/>
    <property type="evidence" value="ECO:0007669"/>
    <property type="project" value="InterPro"/>
</dbReference>
<dbReference type="SMART" id="SM00138">
    <property type="entry name" value="MeTrc"/>
    <property type="match status" value="1"/>
</dbReference>
<keyword evidence="7" id="KW-0067">ATP-binding</keyword>
<dbReference type="SUPFAM" id="SSF53335">
    <property type="entry name" value="S-adenosyl-L-methionine-dependent methyltransferases"/>
    <property type="match status" value="1"/>
</dbReference>
<evidence type="ECO:0000256" key="3">
    <source>
        <dbReference type="ARBA" id="ARBA00022553"/>
    </source>
</evidence>
<dbReference type="GO" id="GO:0008757">
    <property type="term" value="F:S-adenosylmethionine-dependent methyltransferase activity"/>
    <property type="evidence" value="ECO:0007669"/>
    <property type="project" value="InterPro"/>
</dbReference>
<dbReference type="SUPFAM" id="SSF52738">
    <property type="entry name" value="Methylesterase CheB, C-terminal domain"/>
    <property type="match status" value="1"/>
</dbReference>
<reference evidence="14" key="1">
    <citation type="journal article" date="2014" name="Int. J. Syst. Evol. Microbiol.">
        <title>Complete genome sequence of Corynebacterium casei LMG S-19264T (=DSM 44701T), isolated from a smear-ripened cheese.</title>
        <authorList>
            <consortium name="US DOE Joint Genome Institute (JGI-PGF)"/>
            <person name="Walter F."/>
            <person name="Albersmeier A."/>
            <person name="Kalinowski J."/>
            <person name="Ruckert C."/>
        </authorList>
    </citation>
    <scope>NUCLEOTIDE SEQUENCE</scope>
    <source>
        <strain evidence="14">CGMCC 1.6293</strain>
    </source>
</reference>
<dbReference type="Pfam" id="PF01339">
    <property type="entry name" value="CheB_methylest"/>
    <property type="match status" value="1"/>
</dbReference>
<dbReference type="SUPFAM" id="SSF47757">
    <property type="entry name" value="Chemotaxis receptor methyltransferase CheR, N-terminal domain"/>
    <property type="match status" value="1"/>
</dbReference>
<feature type="active site" evidence="8">
    <location>
        <position position="150"/>
    </location>
</feature>
<evidence type="ECO:0000256" key="9">
    <source>
        <dbReference type="SAM" id="Coils"/>
    </source>
</evidence>
<evidence type="ECO:0000259" key="12">
    <source>
        <dbReference type="PROSITE" id="PS50122"/>
    </source>
</evidence>
<dbReference type="EC" id="2.7.13.3" evidence="2"/>
<keyword evidence="8" id="KW-0145">Chemotaxis</keyword>
<dbReference type="Pfam" id="PF01739">
    <property type="entry name" value="CheR"/>
    <property type="match status" value="1"/>
</dbReference>
<evidence type="ECO:0000256" key="8">
    <source>
        <dbReference type="PROSITE-ProRule" id="PRU00050"/>
    </source>
</evidence>
<dbReference type="InterPro" id="IPR035909">
    <property type="entry name" value="CheB_C"/>
</dbReference>
<dbReference type="InterPro" id="IPR022642">
    <property type="entry name" value="CheR_C"/>
</dbReference>
<evidence type="ECO:0000256" key="6">
    <source>
        <dbReference type="ARBA" id="ARBA00022777"/>
    </source>
</evidence>
<keyword evidence="15" id="KW-1185">Reference proteome</keyword>
<dbReference type="NCBIfam" id="TIGR00229">
    <property type="entry name" value="sensory_box"/>
    <property type="match status" value="1"/>
</dbReference>
<comment type="catalytic activity">
    <reaction evidence="1">
        <text>ATP + protein L-histidine = ADP + protein N-phospho-L-histidine.</text>
        <dbReference type="EC" id="2.7.13.3"/>
    </reaction>
</comment>
<dbReference type="CDD" id="cd16434">
    <property type="entry name" value="CheB-CheR_fusion"/>
    <property type="match status" value="1"/>
</dbReference>
<protein>
    <recommendedName>
        <fullName evidence="2">histidine kinase</fullName>
        <ecNumber evidence="2">2.7.13.3</ecNumber>
    </recommendedName>
</protein>
<dbReference type="SUPFAM" id="SSF55785">
    <property type="entry name" value="PYP-like sensor domain (PAS domain)"/>
    <property type="match status" value="1"/>
</dbReference>
<dbReference type="InterPro" id="IPR000780">
    <property type="entry name" value="CheR_MeTrfase"/>
</dbReference>
<dbReference type="GO" id="GO:0004673">
    <property type="term" value="F:protein histidine kinase activity"/>
    <property type="evidence" value="ECO:0007669"/>
    <property type="project" value="UniProtKB-EC"/>
</dbReference>
<feature type="coiled-coil region" evidence="9">
    <location>
        <begin position="648"/>
        <end position="714"/>
    </location>
</feature>
<keyword evidence="9" id="KW-0175">Coiled coil</keyword>
<accession>A0A917WCQ4</accession>
<dbReference type="Proteomes" id="UP000649829">
    <property type="component" value="Unassembled WGS sequence"/>
</dbReference>
<dbReference type="InterPro" id="IPR022641">
    <property type="entry name" value="CheR_N"/>
</dbReference>
<keyword evidence="6" id="KW-0418">Kinase</keyword>
<dbReference type="CDD" id="cd02440">
    <property type="entry name" value="AdoMet_MTases"/>
    <property type="match status" value="1"/>
</dbReference>
<dbReference type="InterPro" id="IPR000673">
    <property type="entry name" value="Sig_transdc_resp-reg_Me-estase"/>
</dbReference>
<dbReference type="Gene3D" id="3.30.450.20">
    <property type="entry name" value="PAS domain"/>
    <property type="match status" value="2"/>
</dbReference>
<keyword evidence="4" id="KW-0808">Transferase</keyword>
<dbReference type="GO" id="GO:0000156">
    <property type="term" value="F:phosphorelay response regulator activity"/>
    <property type="evidence" value="ECO:0007669"/>
    <property type="project" value="InterPro"/>
</dbReference>
<dbReference type="InterPro" id="IPR036890">
    <property type="entry name" value="HATPase_C_sf"/>
</dbReference>
<dbReference type="GO" id="GO:0005524">
    <property type="term" value="F:ATP binding"/>
    <property type="evidence" value="ECO:0007669"/>
    <property type="project" value="UniProtKB-KW"/>
</dbReference>
<dbReference type="PROSITE" id="PS50112">
    <property type="entry name" value="PAS"/>
    <property type="match status" value="1"/>
</dbReference>
<feature type="domain" description="CheB-type methylesterase" evidence="12">
    <location>
        <begin position="18"/>
        <end position="201"/>
    </location>
</feature>
<feature type="region of interest" description="Disordered" evidence="10">
    <location>
        <begin position="481"/>
        <end position="515"/>
    </location>
</feature>
<evidence type="ECO:0000256" key="2">
    <source>
        <dbReference type="ARBA" id="ARBA00012438"/>
    </source>
</evidence>
<dbReference type="PANTHER" id="PTHR24422">
    <property type="entry name" value="CHEMOTAXIS PROTEIN METHYLTRANSFERASE"/>
    <property type="match status" value="1"/>
</dbReference>
<reference evidence="14" key="2">
    <citation type="submission" date="2020-09" db="EMBL/GenBank/DDBJ databases">
        <authorList>
            <person name="Sun Q."/>
            <person name="Zhou Y."/>
        </authorList>
    </citation>
    <scope>NUCLEOTIDE SEQUENCE</scope>
    <source>
        <strain evidence="14">CGMCC 1.6293</strain>
    </source>
</reference>
<keyword evidence="8" id="KW-0378">Hydrolase</keyword>
<dbReference type="InterPro" id="IPR029063">
    <property type="entry name" value="SAM-dependent_MTases_sf"/>
</dbReference>
<dbReference type="InterPro" id="IPR050903">
    <property type="entry name" value="Bact_Chemotaxis_MeTrfase"/>
</dbReference>
<feature type="domain" description="PAS" evidence="11">
    <location>
        <begin position="843"/>
        <end position="912"/>
    </location>
</feature>
<evidence type="ECO:0000313" key="14">
    <source>
        <dbReference type="EMBL" id="GGL90357.1"/>
    </source>
</evidence>